<dbReference type="GO" id="GO:0016831">
    <property type="term" value="F:carboxy-lyase activity"/>
    <property type="evidence" value="ECO:0007669"/>
    <property type="project" value="UniProtKB-KW"/>
</dbReference>
<reference evidence="13 14" key="1">
    <citation type="submission" date="2019-08" db="EMBL/GenBank/DDBJ databases">
        <title>The genome of the soybean aphid Biotype 1, its phylome, world population structure and adaptation to the North American continent.</title>
        <authorList>
            <person name="Giordano R."/>
            <person name="Donthu R.K."/>
            <person name="Hernandez A.G."/>
            <person name="Wright C.L."/>
            <person name="Zimin A.V."/>
        </authorList>
    </citation>
    <scope>NUCLEOTIDE SEQUENCE [LARGE SCALE GENOMIC DNA]</scope>
    <source>
        <tissue evidence="13">Whole aphids</tissue>
    </source>
</reference>
<keyword evidence="14" id="KW-1185">Reference proteome</keyword>
<dbReference type="InterPro" id="IPR028923">
    <property type="entry name" value="SAICAR_synt/ADE2_N"/>
</dbReference>
<sequence>MAKPQIKGLGMGELIIEGKTKMVYDLPETGNVLMVSKDRITAWNGAKGDDMEGKAAISTETTTAIFKVLQDLGIKTAFVSKNGLSDNTFISKKCSMIPIEWVSRRIATGSFLKRNPGVKEGYKFTPPLVETFFKDDLNDDPQWSEQQLLSVEFNIGNVLIGNAEYEIMRKTTICVFEVLEKLWASKNVALVDMKIEFGVSTEGEILVADVIDNDSWRLWPSGDKRLMVDKQVYRNLSTVTAADMATIKTNFKWVSQQVQSFSDKQSNGLVVVVMGSSSDESFGKKIADYTKNVLGINTEIRIGSAHKSTEFVLKMIDKYEGLSIPVVIVAVAGRSNGLGPVIAGYTNLPVINCPPLNATNVNLDIWSSLNVPSGLGCVTVREEEGAALAAARIIGLTDPLVWCKLKTQQLEKYISLIKSDQEIVSKNEQV</sequence>
<name>A0A6G0TSC1_APHGL</name>
<dbReference type="UniPathway" id="UPA00074">
    <property type="reaction ID" value="UER00130"/>
</dbReference>
<gene>
    <name evidence="13" type="ORF">AGLY_006925</name>
</gene>
<dbReference type="Pfam" id="PF01259">
    <property type="entry name" value="SAICAR_synt"/>
    <property type="match status" value="1"/>
</dbReference>
<dbReference type="EMBL" id="VYZN01000020">
    <property type="protein sequence ID" value="KAE9536863.1"/>
    <property type="molecule type" value="Genomic_DNA"/>
</dbReference>
<dbReference type="FunFam" id="3.30.200.20:FF:000183">
    <property type="entry name" value="Probable multifunctional protein ADE2"/>
    <property type="match status" value="1"/>
</dbReference>
<dbReference type="PANTHER" id="PTHR43599">
    <property type="entry name" value="MULTIFUNCTIONAL PROTEIN ADE2"/>
    <property type="match status" value="1"/>
</dbReference>
<dbReference type="PROSITE" id="PS01058">
    <property type="entry name" value="SAICAR_SYNTHETASE_2"/>
    <property type="match status" value="1"/>
</dbReference>
<evidence type="ECO:0000256" key="6">
    <source>
        <dbReference type="ARBA" id="ARBA00022741"/>
    </source>
</evidence>
<dbReference type="Gene3D" id="3.30.470.20">
    <property type="entry name" value="ATP-grasp fold, B domain"/>
    <property type="match status" value="1"/>
</dbReference>
<evidence type="ECO:0000256" key="7">
    <source>
        <dbReference type="ARBA" id="ARBA00022755"/>
    </source>
</evidence>
<evidence type="ECO:0000256" key="10">
    <source>
        <dbReference type="ARBA" id="ARBA00023239"/>
    </source>
</evidence>
<evidence type="ECO:0000313" key="14">
    <source>
        <dbReference type="Proteomes" id="UP000475862"/>
    </source>
</evidence>
<evidence type="ECO:0000256" key="4">
    <source>
        <dbReference type="ARBA" id="ARBA00011020"/>
    </source>
</evidence>
<keyword evidence="10" id="KW-0456">Lyase</keyword>
<dbReference type="OrthoDB" id="9991235at2759"/>
<dbReference type="InterPro" id="IPR000031">
    <property type="entry name" value="PurE_dom"/>
</dbReference>
<dbReference type="AlphaFoldDB" id="A0A6G0TSC1"/>
<keyword evidence="6" id="KW-0547">Nucleotide-binding</keyword>
<comment type="pathway">
    <text evidence="2">Purine metabolism; IMP biosynthesis via de novo pathway; 5-amino-1-(5-phospho-D-ribosyl)imidazole-4-carboxylate from 5-amino-1-(5-phospho-D-ribosyl)imidazole (carboxylase route): step 1/1.</text>
</comment>
<protein>
    <recommendedName>
        <fullName evidence="12">PurE domain-containing protein</fullName>
    </recommendedName>
</protein>
<evidence type="ECO:0000256" key="11">
    <source>
        <dbReference type="ARBA" id="ARBA00023268"/>
    </source>
</evidence>
<organism evidence="13 14">
    <name type="scientific">Aphis glycines</name>
    <name type="common">Soybean aphid</name>
    <dbReference type="NCBI Taxonomy" id="307491"/>
    <lineage>
        <taxon>Eukaryota</taxon>
        <taxon>Metazoa</taxon>
        <taxon>Ecdysozoa</taxon>
        <taxon>Arthropoda</taxon>
        <taxon>Hexapoda</taxon>
        <taxon>Insecta</taxon>
        <taxon>Pterygota</taxon>
        <taxon>Neoptera</taxon>
        <taxon>Paraneoptera</taxon>
        <taxon>Hemiptera</taxon>
        <taxon>Sternorrhyncha</taxon>
        <taxon>Aphidomorpha</taxon>
        <taxon>Aphidoidea</taxon>
        <taxon>Aphididae</taxon>
        <taxon>Aphidini</taxon>
        <taxon>Aphis</taxon>
        <taxon>Aphis</taxon>
    </lineage>
</organism>
<keyword evidence="7" id="KW-0658">Purine biosynthesis</keyword>
<proteinExistence type="inferred from homology"/>
<dbReference type="InterPro" id="IPR018236">
    <property type="entry name" value="SAICAR_synthetase_CS"/>
</dbReference>
<keyword evidence="11" id="KW-0511">Multifunctional enzyme</keyword>
<dbReference type="SUPFAM" id="SSF52255">
    <property type="entry name" value="N5-CAIR mutase (phosphoribosylaminoimidazole carboxylase, PurE)"/>
    <property type="match status" value="1"/>
</dbReference>
<dbReference type="SMART" id="SM01001">
    <property type="entry name" value="AIRC"/>
    <property type="match status" value="1"/>
</dbReference>
<dbReference type="PANTHER" id="PTHR43599:SF3">
    <property type="entry name" value="SI:DKEY-6E2.2"/>
    <property type="match status" value="1"/>
</dbReference>
<dbReference type="GO" id="GO:0004639">
    <property type="term" value="F:phosphoribosylaminoimidazolesuccinocarboxamide synthase activity"/>
    <property type="evidence" value="ECO:0007669"/>
    <property type="project" value="InterPro"/>
</dbReference>
<evidence type="ECO:0000256" key="9">
    <source>
        <dbReference type="ARBA" id="ARBA00022840"/>
    </source>
</evidence>
<comment type="caution">
    <text evidence="13">The sequence shown here is derived from an EMBL/GenBank/DDBJ whole genome shotgun (WGS) entry which is preliminary data.</text>
</comment>
<evidence type="ECO:0000259" key="12">
    <source>
        <dbReference type="SMART" id="SM01001"/>
    </source>
</evidence>
<keyword evidence="9" id="KW-0067">ATP-binding</keyword>
<evidence type="ECO:0000256" key="8">
    <source>
        <dbReference type="ARBA" id="ARBA00022793"/>
    </source>
</evidence>
<dbReference type="Proteomes" id="UP000475862">
    <property type="component" value="Unassembled WGS sequence"/>
</dbReference>
<dbReference type="Gene3D" id="3.30.200.20">
    <property type="entry name" value="Phosphorylase Kinase, domain 1"/>
    <property type="match status" value="1"/>
</dbReference>
<dbReference type="GO" id="GO:0006189">
    <property type="term" value="P:'de novo' IMP biosynthetic process"/>
    <property type="evidence" value="ECO:0007669"/>
    <property type="project" value="UniProtKB-UniPathway"/>
</dbReference>
<dbReference type="InterPro" id="IPR050089">
    <property type="entry name" value="SAICAR_synthetase"/>
</dbReference>
<evidence type="ECO:0000256" key="1">
    <source>
        <dbReference type="ARBA" id="ARBA00004672"/>
    </source>
</evidence>
<evidence type="ECO:0000256" key="3">
    <source>
        <dbReference type="ARBA" id="ARBA00010478"/>
    </source>
</evidence>
<keyword evidence="8" id="KW-0210">Decarboxylase</keyword>
<keyword evidence="5" id="KW-0436">Ligase</keyword>
<accession>A0A6G0TSC1</accession>
<dbReference type="GO" id="GO:0005524">
    <property type="term" value="F:ATP binding"/>
    <property type="evidence" value="ECO:0007669"/>
    <property type="project" value="UniProtKB-KW"/>
</dbReference>
<evidence type="ECO:0000313" key="13">
    <source>
        <dbReference type="EMBL" id="KAE9536863.1"/>
    </source>
</evidence>
<dbReference type="SUPFAM" id="SSF56104">
    <property type="entry name" value="SAICAR synthase-like"/>
    <property type="match status" value="1"/>
</dbReference>
<comment type="similarity">
    <text evidence="3">In the C-terminal section; belongs to the AIR carboxylase family. Class II subfamily.</text>
</comment>
<comment type="pathway">
    <text evidence="1">Purine metabolism; IMP biosynthesis via de novo pathway; 5-amino-1-(5-phospho-D-ribosyl)imidazole-4-carboxamide from 5-amino-1-(5-phospho-D-ribosyl)imidazole-4-carboxylate: step 1/2.</text>
</comment>
<dbReference type="FunFam" id="3.30.470.20:FF:000020">
    <property type="entry name" value="Probable multifunctional protein ADE2"/>
    <property type="match status" value="1"/>
</dbReference>
<evidence type="ECO:0000256" key="2">
    <source>
        <dbReference type="ARBA" id="ARBA00004747"/>
    </source>
</evidence>
<feature type="domain" description="PurE" evidence="12">
    <location>
        <begin position="268"/>
        <end position="416"/>
    </location>
</feature>
<dbReference type="Pfam" id="PF00731">
    <property type="entry name" value="AIRC"/>
    <property type="match status" value="1"/>
</dbReference>
<comment type="similarity">
    <text evidence="4">In the N-terminal section; belongs to the SAICAR synthetase family.</text>
</comment>
<dbReference type="HAMAP" id="MF_00137">
    <property type="entry name" value="SAICAR_synth"/>
    <property type="match status" value="1"/>
</dbReference>
<dbReference type="CDD" id="cd01416">
    <property type="entry name" value="SAICAR_synt_Ade5"/>
    <property type="match status" value="1"/>
</dbReference>
<evidence type="ECO:0000256" key="5">
    <source>
        <dbReference type="ARBA" id="ARBA00022598"/>
    </source>
</evidence>
<dbReference type="GO" id="GO:0005829">
    <property type="term" value="C:cytosol"/>
    <property type="evidence" value="ECO:0007669"/>
    <property type="project" value="TreeGrafter"/>
</dbReference>
<dbReference type="Gene3D" id="3.40.50.1970">
    <property type="match status" value="1"/>
</dbReference>